<keyword evidence="3" id="KW-1185">Reference proteome</keyword>
<feature type="domain" description="Integrase p58-like C-terminal" evidence="1">
    <location>
        <begin position="256"/>
        <end position="290"/>
    </location>
</feature>
<reference evidence="2 3" key="1">
    <citation type="submission" date="2023-09" db="EMBL/GenBank/DDBJ databases">
        <authorList>
            <person name="Wang M."/>
        </authorList>
    </citation>
    <scope>NUCLEOTIDE SEQUENCE [LARGE SCALE GENOMIC DNA]</scope>
    <source>
        <strain evidence="2">GT-2023</strain>
        <tissue evidence="2">Liver</tissue>
    </source>
</reference>
<protein>
    <recommendedName>
        <fullName evidence="1">Integrase p58-like C-terminal domain-containing protein</fullName>
    </recommendedName>
</protein>
<accession>A0ABR3L9L8</accession>
<dbReference type="Proteomes" id="UP001558613">
    <property type="component" value="Unassembled WGS sequence"/>
</dbReference>
<proteinExistence type="predicted"/>
<dbReference type="EMBL" id="JAYMGO010000023">
    <property type="protein sequence ID" value="KAL1249493.1"/>
    <property type="molecule type" value="Genomic_DNA"/>
</dbReference>
<dbReference type="PANTHER" id="PTHR37984:SF15">
    <property type="entry name" value="INTEGRASE CATALYTIC DOMAIN-CONTAINING PROTEIN"/>
    <property type="match status" value="1"/>
</dbReference>
<dbReference type="InterPro" id="IPR050951">
    <property type="entry name" value="Retrovirus_Pol_polyprotein"/>
</dbReference>
<gene>
    <name evidence="2" type="ORF">QQF64_020498</name>
</gene>
<name>A0ABR3L9L8_9TELE</name>
<evidence type="ECO:0000313" key="3">
    <source>
        <dbReference type="Proteomes" id="UP001558613"/>
    </source>
</evidence>
<dbReference type="Pfam" id="PF22938">
    <property type="entry name" value="Integrase_p58_C"/>
    <property type="match status" value="1"/>
</dbReference>
<dbReference type="InterPro" id="IPR054465">
    <property type="entry name" value="Integrase_p58-like_C"/>
</dbReference>
<dbReference type="PANTHER" id="PTHR37984">
    <property type="entry name" value="PROTEIN CBG26694"/>
    <property type="match status" value="1"/>
</dbReference>
<comment type="caution">
    <text evidence="2">The sequence shown here is derived from an EMBL/GenBank/DDBJ whole genome shotgun (WGS) entry which is preliminary data.</text>
</comment>
<organism evidence="2 3">
    <name type="scientific">Cirrhinus molitorella</name>
    <name type="common">mud carp</name>
    <dbReference type="NCBI Taxonomy" id="172907"/>
    <lineage>
        <taxon>Eukaryota</taxon>
        <taxon>Metazoa</taxon>
        <taxon>Chordata</taxon>
        <taxon>Craniata</taxon>
        <taxon>Vertebrata</taxon>
        <taxon>Euteleostomi</taxon>
        <taxon>Actinopterygii</taxon>
        <taxon>Neopterygii</taxon>
        <taxon>Teleostei</taxon>
        <taxon>Ostariophysi</taxon>
        <taxon>Cypriniformes</taxon>
        <taxon>Cyprinidae</taxon>
        <taxon>Labeoninae</taxon>
        <taxon>Labeonini</taxon>
        <taxon>Cirrhinus</taxon>
    </lineage>
</organism>
<sequence length="325" mass="37994">MAETFMAARRSFYQPRRWRNYSNSPSVDLLQSDKESAEVMVVTRAQTKNEEARKHSLQILPFNVQPKAKKSRREKRQSKIEGTEIVEKLPIPYINDIEHIPHNIVQLQRQDQTLKSLFEKAEKGIPSSLHQKDHFLIKDDRLYVQGPEGEREVPQASTGYSPFELLYGRQVRGPLDVLKEAWEADKGSEHMNVLSCVIKMRDKLDALTEMVNMAKAQQQQKKRYDQSSRNRVLSVGQKVLLLLPTSDSSLLAKWQGPYEVVRKLSATNYEIFLPDRRKKKQVFHINLLQPWHERKGLRSEQLWARRVDEEEEDAEQYFPAVKDPF</sequence>
<evidence type="ECO:0000259" key="1">
    <source>
        <dbReference type="Pfam" id="PF22938"/>
    </source>
</evidence>
<evidence type="ECO:0000313" key="2">
    <source>
        <dbReference type="EMBL" id="KAL1249493.1"/>
    </source>
</evidence>